<dbReference type="GO" id="GO:0097400">
    <property type="term" value="P:interleukin-17-mediated signaling pathway"/>
    <property type="evidence" value="ECO:0007669"/>
    <property type="project" value="UniProtKB-ARBA"/>
</dbReference>
<keyword evidence="4" id="KW-0833">Ubl conjugation pathway</keyword>
<evidence type="ECO:0000256" key="1">
    <source>
        <dbReference type="ARBA" id="ARBA00000900"/>
    </source>
</evidence>
<evidence type="ECO:0000256" key="10">
    <source>
        <dbReference type="ARBA" id="ARBA00078387"/>
    </source>
</evidence>
<dbReference type="Proteomes" id="UP000515152">
    <property type="component" value="Chromosome 15"/>
</dbReference>
<evidence type="ECO:0000256" key="5">
    <source>
        <dbReference type="ARBA" id="ARBA00023198"/>
    </source>
</evidence>
<dbReference type="GO" id="GO:0061630">
    <property type="term" value="F:ubiquitin protein ligase activity"/>
    <property type="evidence" value="ECO:0007669"/>
    <property type="project" value="UniProtKB-EC"/>
</dbReference>
<dbReference type="InterPro" id="IPR013568">
    <property type="entry name" value="SEFIR_dom"/>
</dbReference>
<dbReference type="FunFam" id="3.40.50.11530:FF:000007">
    <property type="entry name" value="adapter protein CIKS isoform X3"/>
    <property type="match status" value="1"/>
</dbReference>
<evidence type="ECO:0000313" key="16">
    <source>
        <dbReference type="RefSeq" id="XP_012676822.2"/>
    </source>
</evidence>
<evidence type="ECO:0000256" key="6">
    <source>
        <dbReference type="ARBA" id="ARBA00064316"/>
    </source>
</evidence>
<evidence type="ECO:0000256" key="11">
    <source>
        <dbReference type="ARBA" id="ARBA00078673"/>
    </source>
</evidence>
<dbReference type="RefSeq" id="XP_012676822.2">
    <property type="nucleotide sequence ID" value="XM_012821368.3"/>
</dbReference>
<dbReference type="RefSeq" id="XP_042565885.1">
    <property type="nucleotide sequence ID" value="XM_042709951.1"/>
</dbReference>
<feature type="region of interest" description="Disordered" evidence="13">
    <location>
        <begin position="126"/>
        <end position="146"/>
    </location>
</feature>
<evidence type="ECO:0000256" key="7">
    <source>
        <dbReference type="ARBA" id="ARBA00073304"/>
    </source>
</evidence>
<dbReference type="AlphaFoldDB" id="A0A6P3VNA1"/>
<evidence type="ECO:0000256" key="12">
    <source>
        <dbReference type="ARBA" id="ARBA00080040"/>
    </source>
</evidence>
<dbReference type="PROSITE" id="PS51534">
    <property type="entry name" value="SEFIR"/>
    <property type="match status" value="1"/>
</dbReference>
<dbReference type="Pfam" id="PF08357">
    <property type="entry name" value="SEFIR"/>
    <property type="match status" value="1"/>
</dbReference>
<dbReference type="PANTHER" id="PTHR34257:SF4">
    <property type="entry name" value="ADAPTER PROTEIN CIKS"/>
    <property type="match status" value="1"/>
</dbReference>
<sequence>MDSYSDSCGHRSAPVETDESMTSSSLNLAWSACLVCQESVKPGRTPVMDEWSGPPVTINEPYKLDYPDEPWGESPCGLTQSPISAGLELSPGLTPHQPLEINDPSFIAWMEEVPRKDSPVQSYYKAPKEPLSIDPGSLEAPRSLRPDPSGVCQRPLPCYLPCCSNLIPPQCRPVYGNHCPRPCPCLHPVDPACQPLYPNTEPVQDPHPTKFLKRSPGQLNSSRVREIMTEVCPEVSPAQSHIPTADMKKTISLPDNCRNLFITYSIDTAEYIPSFVSFLITQGFRPAIDIFEDPVRTLDINKWMDSFLKDKSVLVIMVISPKYKIDIEGDGSDEHGLHTKYIHSQLQNEFIQQRCLNFRLVPVLFPGATREHIPIWLQSTRIYRWPQDTQDLLLRLLREERYIAPAMGKELTLTIRPI</sequence>
<dbReference type="GO" id="GO:0006954">
    <property type="term" value="P:inflammatory response"/>
    <property type="evidence" value="ECO:0007669"/>
    <property type="project" value="UniProtKB-KW"/>
</dbReference>
<dbReference type="GeneID" id="105894820"/>
<dbReference type="GeneTree" id="ENSGT00940000164609"/>
<evidence type="ECO:0000313" key="17">
    <source>
        <dbReference type="RefSeq" id="XP_042565885.1"/>
    </source>
</evidence>
<dbReference type="GO" id="GO:0005737">
    <property type="term" value="C:cytoplasm"/>
    <property type="evidence" value="ECO:0007669"/>
    <property type="project" value="UniProtKB-ARBA"/>
</dbReference>
<comment type="catalytic activity">
    <reaction evidence="1">
        <text>S-ubiquitinyl-[E2 ubiquitin-conjugating enzyme]-L-cysteine + [acceptor protein]-L-lysine = [E2 ubiquitin-conjugating enzyme]-L-cysteine + N(6)-ubiquitinyl-[acceptor protein]-L-lysine.</text>
        <dbReference type="EC" id="2.3.2.27"/>
    </reaction>
</comment>
<accession>A0A6P3VNA1</accession>
<dbReference type="GO" id="GO:0000209">
    <property type="term" value="P:protein polyubiquitination"/>
    <property type="evidence" value="ECO:0007669"/>
    <property type="project" value="UniProtKB-ARBA"/>
</dbReference>
<evidence type="ECO:0000256" key="4">
    <source>
        <dbReference type="ARBA" id="ARBA00022786"/>
    </source>
</evidence>
<evidence type="ECO:0000256" key="13">
    <source>
        <dbReference type="SAM" id="MobiDB-lite"/>
    </source>
</evidence>
<feature type="domain" description="SEFIR" evidence="14">
    <location>
        <begin position="257"/>
        <end position="394"/>
    </location>
</feature>
<dbReference type="OrthoDB" id="6021171at2759"/>
<comment type="subunit">
    <text evidence="6">Interacts with IKBKG/NF-kappa B essential modulator, with CHUK/IKK-alpha and with IKBKB/IKK-beta. Interacts with TRAF6; this interaction is direct. Interacts with IL17RA and IL17RC. Interacts with IL17RB.</text>
</comment>
<evidence type="ECO:0000256" key="3">
    <source>
        <dbReference type="ARBA" id="ARBA00022679"/>
    </source>
</evidence>
<keyword evidence="3" id="KW-0808">Transferase</keyword>
<proteinExistence type="predicted"/>
<reference evidence="16 17" key="1">
    <citation type="submission" date="2025-04" db="UniProtKB">
        <authorList>
            <consortium name="RefSeq"/>
        </authorList>
    </citation>
    <scope>IDENTIFICATION</scope>
</reference>
<dbReference type="PANTHER" id="PTHR34257">
    <property type="entry name" value="ADAPTER PROTEIN CIKS"/>
    <property type="match status" value="1"/>
</dbReference>
<feature type="region of interest" description="Disordered" evidence="13">
    <location>
        <begin position="1"/>
        <end position="20"/>
    </location>
</feature>
<evidence type="ECO:0000259" key="14">
    <source>
        <dbReference type="PROSITE" id="PS51534"/>
    </source>
</evidence>
<dbReference type="GO" id="GO:0038173">
    <property type="term" value="P:interleukin-17A-mediated signaling pathway"/>
    <property type="evidence" value="ECO:0007669"/>
    <property type="project" value="UniProtKB-ARBA"/>
</dbReference>
<evidence type="ECO:0000256" key="9">
    <source>
        <dbReference type="ARBA" id="ARBA00076636"/>
    </source>
</evidence>
<dbReference type="KEGG" id="char:105894820"/>
<dbReference type="GO" id="GO:0043123">
    <property type="term" value="P:positive regulation of canonical NF-kappaB signal transduction"/>
    <property type="evidence" value="ECO:0007669"/>
    <property type="project" value="TreeGrafter"/>
</dbReference>
<evidence type="ECO:0000313" key="15">
    <source>
        <dbReference type="Proteomes" id="UP000515152"/>
    </source>
</evidence>
<protein>
    <recommendedName>
        <fullName evidence="7">E3 ubiquitin ligase TRAF3IP2</fullName>
        <ecNumber evidence="2">2.3.2.27</ecNumber>
    </recommendedName>
    <alternativeName>
        <fullName evidence="8">Adapter protein CIKS</fullName>
    </alternativeName>
    <alternativeName>
        <fullName evidence="9">Connection to IKK and SAPK/JNK</fullName>
    </alternativeName>
    <alternativeName>
        <fullName evidence="12">E3 ubiquitin-protein ligase CIKS</fullName>
    </alternativeName>
    <alternativeName>
        <fullName evidence="10">Nuclear factor NF-kappa-B activator 1</fullName>
    </alternativeName>
    <alternativeName>
        <fullName evidence="11">TRAF3-interacting protein 2</fullName>
    </alternativeName>
</protein>
<evidence type="ECO:0000256" key="2">
    <source>
        <dbReference type="ARBA" id="ARBA00012483"/>
    </source>
</evidence>
<dbReference type="EC" id="2.3.2.27" evidence="2"/>
<keyword evidence="15" id="KW-1185">Reference proteome</keyword>
<dbReference type="InterPro" id="IPR053047">
    <property type="entry name" value="E3_ubiq_ligase_TRAF3IP2"/>
</dbReference>
<keyword evidence="5" id="KW-0395">Inflammatory response</keyword>
<gene>
    <name evidence="16 17" type="primary">traf3ip2a</name>
</gene>
<evidence type="ECO:0000256" key="8">
    <source>
        <dbReference type="ARBA" id="ARBA00075327"/>
    </source>
</evidence>
<organism evidence="15 16">
    <name type="scientific">Clupea harengus</name>
    <name type="common">Atlantic herring</name>
    <dbReference type="NCBI Taxonomy" id="7950"/>
    <lineage>
        <taxon>Eukaryota</taxon>
        <taxon>Metazoa</taxon>
        <taxon>Chordata</taxon>
        <taxon>Craniata</taxon>
        <taxon>Vertebrata</taxon>
        <taxon>Euteleostomi</taxon>
        <taxon>Actinopterygii</taxon>
        <taxon>Neopterygii</taxon>
        <taxon>Teleostei</taxon>
        <taxon>Clupei</taxon>
        <taxon>Clupeiformes</taxon>
        <taxon>Clupeoidei</taxon>
        <taxon>Clupeidae</taxon>
        <taxon>Clupea</taxon>
    </lineage>
</organism>
<name>A0A6P3VNA1_CLUHA</name>
<dbReference type="CTD" id="606616"/>
<dbReference type="GO" id="GO:0006959">
    <property type="term" value="P:humoral immune response"/>
    <property type="evidence" value="ECO:0007669"/>
    <property type="project" value="TreeGrafter"/>
</dbReference>